<organism evidence="2 3">
    <name type="scientific">Mycoplana ramosa</name>
    <name type="common">Mycoplana bullata</name>
    <dbReference type="NCBI Taxonomy" id="40837"/>
    <lineage>
        <taxon>Bacteria</taxon>
        <taxon>Pseudomonadati</taxon>
        <taxon>Pseudomonadota</taxon>
        <taxon>Alphaproteobacteria</taxon>
        <taxon>Hyphomicrobiales</taxon>
        <taxon>Rhizobiaceae</taxon>
        <taxon>Mycoplana</taxon>
    </lineage>
</organism>
<evidence type="ECO:0000256" key="1">
    <source>
        <dbReference type="SAM" id="MobiDB-lite"/>
    </source>
</evidence>
<feature type="compositionally biased region" description="Low complexity" evidence="1">
    <location>
        <begin position="115"/>
        <end position="127"/>
    </location>
</feature>
<sequence length="189" mass="19396">MTSKIRDVTKAGVQAETTLVDLIGNAINENSQTAALTLEKIFDRLSKITDHNNDVGNSFADRLSTALDKLRSAHDGDKGGDKGWNDTTSSDKTDTTSTTGDLDSTTELAATKPGSVTDTVSTPTVSDTQDETAAITPVSTAGAPKAAPAAAAASTVTGFPDASTTGIPAGTNLTKFTGTYRVTQDNAVI</sequence>
<feature type="non-terminal residue" evidence="2">
    <location>
        <position position="189"/>
    </location>
</feature>
<evidence type="ECO:0000313" key="2">
    <source>
        <dbReference type="EMBL" id="MFD1330359.1"/>
    </source>
</evidence>
<proteinExistence type="predicted"/>
<feature type="compositionally biased region" description="Basic and acidic residues" evidence="1">
    <location>
        <begin position="72"/>
        <end position="94"/>
    </location>
</feature>
<name>A0ABW3Z277_MYCRA</name>
<dbReference type="Proteomes" id="UP001597173">
    <property type="component" value="Unassembled WGS sequence"/>
</dbReference>
<gene>
    <name evidence="2" type="ORF">ACFQ33_20940</name>
</gene>
<feature type="compositionally biased region" description="Low complexity" evidence="1">
    <location>
        <begin position="95"/>
        <end position="106"/>
    </location>
</feature>
<reference evidence="3" key="1">
    <citation type="journal article" date="2019" name="Int. J. Syst. Evol. Microbiol.">
        <title>The Global Catalogue of Microorganisms (GCM) 10K type strain sequencing project: providing services to taxonomists for standard genome sequencing and annotation.</title>
        <authorList>
            <consortium name="The Broad Institute Genomics Platform"/>
            <consortium name="The Broad Institute Genome Sequencing Center for Infectious Disease"/>
            <person name="Wu L."/>
            <person name="Ma J."/>
        </authorList>
    </citation>
    <scope>NUCLEOTIDE SEQUENCE [LARGE SCALE GENOMIC DNA]</scope>
    <source>
        <strain evidence="3">CCUG 55609</strain>
    </source>
</reference>
<feature type="region of interest" description="Disordered" evidence="1">
    <location>
        <begin position="72"/>
        <end position="131"/>
    </location>
</feature>
<protein>
    <submittedName>
        <fullName evidence="2">Uncharacterized protein</fullName>
    </submittedName>
</protein>
<comment type="caution">
    <text evidence="2">The sequence shown here is derived from an EMBL/GenBank/DDBJ whole genome shotgun (WGS) entry which is preliminary data.</text>
</comment>
<evidence type="ECO:0000313" key="3">
    <source>
        <dbReference type="Proteomes" id="UP001597173"/>
    </source>
</evidence>
<keyword evidence="3" id="KW-1185">Reference proteome</keyword>
<dbReference type="EMBL" id="JBHTNF010000025">
    <property type="protein sequence ID" value="MFD1330359.1"/>
    <property type="molecule type" value="Genomic_DNA"/>
</dbReference>
<accession>A0ABW3Z277</accession>